<name>A0A660KXH6_9ACTN</name>
<feature type="transmembrane region" description="Helical" evidence="2">
    <location>
        <begin position="6"/>
        <end position="25"/>
    </location>
</feature>
<feature type="compositionally biased region" description="Basic and acidic residues" evidence="1">
    <location>
        <begin position="70"/>
        <end position="84"/>
    </location>
</feature>
<reference evidence="3 4" key="1">
    <citation type="submission" date="2018-10" db="EMBL/GenBank/DDBJ databases">
        <title>Genomic Encyclopedia of Archaeal and Bacterial Type Strains, Phase II (KMG-II): from individual species to whole genera.</title>
        <authorList>
            <person name="Goeker M."/>
        </authorList>
    </citation>
    <scope>NUCLEOTIDE SEQUENCE [LARGE SCALE GENOMIC DNA]</scope>
    <source>
        <strain evidence="3 4">DSM 14954</strain>
    </source>
</reference>
<evidence type="ECO:0000313" key="4">
    <source>
        <dbReference type="Proteomes" id="UP000278962"/>
    </source>
</evidence>
<dbReference type="AlphaFoldDB" id="A0A660KXH6"/>
<comment type="caution">
    <text evidence="3">The sequence shown here is derived from an EMBL/GenBank/DDBJ whole genome shotgun (WGS) entry which is preliminary data.</text>
</comment>
<keyword evidence="4" id="KW-1185">Reference proteome</keyword>
<organism evidence="3 4">
    <name type="scientific">Solirubrobacter pauli</name>
    <dbReference type="NCBI Taxonomy" id="166793"/>
    <lineage>
        <taxon>Bacteria</taxon>
        <taxon>Bacillati</taxon>
        <taxon>Actinomycetota</taxon>
        <taxon>Thermoleophilia</taxon>
        <taxon>Solirubrobacterales</taxon>
        <taxon>Solirubrobacteraceae</taxon>
        <taxon>Solirubrobacter</taxon>
    </lineage>
</organism>
<feature type="region of interest" description="Disordered" evidence="1">
    <location>
        <begin position="62"/>
        <end position="84"/>
    </location>
</feature>
<gene>
    <name evidence="3" type="ORF">C8N24_6635</name>
</gene>
<keyword evidence="2" id="KW-0812">Transmembrane</keyword>
<protein>
    <submittedName>
        <fullName evidence="3">Uncharacterized protein</fullName>
    </submittedName>
</protein>
<dbReference type="EMBL" id="RBIL01000003">
    <property type="protein sequence ID" value="RKQ85001.1"/>
    <property type="molecule type" value="Genomic_DNA"/>
</dbReference>
<sequence length="84" mass="9523">MDTFTLVSTVIVAGVFVTVILLGVFSKRSALEILDWKPTRSAEAEAEAEVDDIEQMVEAQNALRRRRGKPERSLEDIESEWRES</sequence>
<evidence type="ECO:0000313" key="3">
    <source>
        <dbReference type="EMBL" id="RKQ85001.1"/>
    </source>
</evidence>
<keyword evidence="2" id="KW-0472">Membrane</keyword>
<proteinExistence type="predicted"/>
<evidence type="ECO:0000256" key="2">
    <source>
        <dbReference type="SAM" id="Phobius"/>
    </source>
</evidence>
<dbReference type="Proteomes" id="UP000278962">
    <property type="component" value="Unassembled WGS sequence"/>
</dbReference>
<accession>A0A660KXH6</accession>
<keyword evidence="2" id="KW-1133">Transmembrane helix</keyword>
<evidence type="ECO:0000256" key="1">
    <source>
        <dbReference type="SAM" id="MobiDB-lite"/>
    </source>
</evidence>